<dbReference type="STRING" id="52.CMC5_074000"/>
<protein>
    <submittedName>
        <fullName evidence="2">Uncharacterized protein</fullName>
    </submittedName>
</protein>
<dbReference type="EMBL" id="CP012159">
    <property type="protein sequence ID" value="AKT43169.1"/>
    <property type="molecule type" value="Genomic_DNA"/>
</dbReference>
<dbReference type="AlphaFoldDB" id="A0A0K1EQT3"/>
<evidence type="ECO:0000313" key="3">
    <source>
        <dbReference type="Proteomes" id="UP000067626"/>
    </source>
</evidence>
<dbReference type="KEGG" id="ccro:CMC5_074000"/>
<name>A0A0K1EQT3_CHOCO</name>
<evidence type="ECO:0000313" key="2">
    <source>
        <dbReference type="EMBL" id="AKT43169.1"/>
    </source>
</evidence>
<organism evidence="2 3">
    <name type="scientific">Chondromyces crocatus</name>
    <dbReference type="NCBI Taxonomy" id="52"/>
    <lineage>
        <taxon>Bacteria</taxon>
        <taxon>Pseudomonadati</taxon>
        <taxon>Myxococcota</taxon>
        <taxon>Polyangia</taxon>
        <taxon>Polyangiales</taxon>
        <taxon>Polyangiaceae</taxon>
        <taxon>Chondromyces</taxon>
    </lineage>
</organism>
<sequence length="223" mass="23404">MLPWATPSACSASTRFARRIAQPTASSSLSGPSREIRSASVSTEGPSLVPLTRSLYQEARSSRQSSDCARGVPSGKDPDTKQRMGSSTLTTRGHSTGQKPRNLPSPRLPSKTHASTDASAPNGVKSGLNQRRAAVPKRTRWVLLAAVTVFPLGCGHTLVMKETRDPEQPATTVRYLGVRGGTRLYPDYSALKASILAPPGTPSASGSTMPAGAPARPSTGVTR</sequence>
<reference evidence="2 3" key="1">
    <citation type="submission" date="2015-07" db="EMBL/GenBank/DDBJ databases">
        <title>Genome analysis of myxobacterium Chondromyces crocatus Cm c5 reveals a high potential for natural compound synthesis and the genetic basis for the loss of fruiting body formation.</title>
        <authorList>
            <person name="Zaburannyi N."/>
            <person name="Bunk B."/>
            <person name="Maier J."/>
            <person name="Overmann J."/>
            <person name="Mueller R."/>
        </authorList>
    </citation>
    <scope>NUCLEOTIDE SEQUENCE [LARGE SCALE GENOMIC DNA]</scope>
    <source>
        <strain evidence="2 3">Cm c5</strain>
    </source>
</reference>
<proteinExistence type="predicted"/>
<evidence type="ECO:0000256" key="1">
    <source>
        <dbReference type="SAM" id="MobiDB-lite"/>
    </source>
</evidence>
<gene>
    <name evidence="2" type="ORF">CMC5_074000</name>
</gene>
<feature type="compositionally biased region" description="Polar residues" evidence="1">
    <location>
        <begin position="83"/>
        <end position="99"/>
    </location>
</feature>
<keyword evidence="3" id="KW-1185">Reference proteome</keyword>
<accession>A0A0K1EQT3</accession>
<feature type="region of interest" description="Disordered" evidence="1">
    <location>
        <begin position="22"/>
        <end position="134"/>
    </location>
</feature>
<dbReference type="Proteomes" id="UP000067626">
    <property type="component" value="Chromosome"/>
</dbReference>
<feature type="region of interest" description="Disordered" evidence="1">
    <location>
        <begin position="196"/>
        <end position="223"/>
    </location>
</feature>